<proteinExistence type="predicted"/>
<evidence type="ECO:0000313" key="3">
    <source>
        <dbReference type="Proteomes" id="UP000570678"/>
    </source>
</evidence>
<dbReference type="Pfam" id="PF13577">
    <property type="entry name" value="SnoaL_4"/>
    <property type="match status" value="1"/>
</dbReference>
<dbReference type="InterPro" id="IPR032710">
    <property type="entry name" value="NTF2-like_dom_sf"/>
</dbReference>
<organism evidence="2 3">
    <name type="scientific">Nocardia flavorosea</name>
    <dbReference type="NCBI Taxonomy" id="53429"/>
    <lineage>
        <taxon>Bacteria</taxon>
        <taxon>Bacillati</taxon>
        <taxon>Actinomycetota</taxon>
        <taxon>Actinomycetes</taxon>
        <taxon>Mycobacteriales</taxon>
        <taxon>Nocardiaceae</taxon>
        <taxon>Nocardia</taxon>
    </lineage>
</organism>
<dbReference type="EMBL" id="JAAXOT010000012">
    <property type="protein sequence ID" value="NKY58947.1"/>
    <property type="molecule type" value="Genomic_DNA"/>
</dbReference>
<reference evidence="2 3" key="1">
    <citation type="submission" date="2020-04" db="EMBL/GenBank/DDBJ databases">
        <title>MicrobeNet Type strains.</title>
        <authorList>
            <person name="Nicholson A.C."/>
        </authorList>
    </citation>
    <scope>NUCLEOTIDE SEQUENCE [LARGE SCALE GENOMIC DNA]</scope>
    <source>
        <strain evidence="2 3">JCM 3332</strain>
    </source>
</reference>
<name>A0A846YIM7_9NOCA</name>
<dbReference type="SUPFAM" id="SSF54427">
    <property type="entry name" value="NTF2-like"/>
    <property type="match status" value="1"/>
</dbReference>
<dbReference type="Gene3D" id="3.10.450.50">
    <property type="match status" value="1"/>
</dbReference>
<evidence type="ECO:0000259" key="1">
    <source>
        <dbReference type="Pfam" id="PF13577"/>
    </source>
</evidence>
<dbReference type="AlphaFoldDB" id="A0A846YIM7"/>
<gene>
    <name evidence="2" type="ORF">HGA15_22915</name>
</gene>
<keyword evidence="3" id="KW-1185">Reference proteome</keyword>
<dbReference type="Proteomes" id="UP000570678">
    <property type="component" value="Unassembled WGS sequence"/>
</dbReference>
<comment type="caution">
    <text evidence="2">The sequence shown here is derived from an EMBL/GenBank/DDBJ whole genome shotgun (WGS) entry which is preliminary data.</text>
</comment>
<accession>A0A846YIM7</accession>
<protein>
    <submittedName>
        <fullName evidence="2">Nuclear transport factor 2 family protein</fullName>
    </submittedName>
</protein>
<dbReference type="InterPro" id="IPR037401">
    <property type="entry name" value="SnoaL-like"/>
</dbReference>
<feature type="domain" description="SnoaL-like" evidence="1">
    <location>
        <begin position="27"/>
        <end position="144"/>
    </location>
</feature>
<evidence type="ECO:0000313" key="2">
    <source>
        <dbReference type="EMBL" id="NKY58947.1"/>
    </source>
</evidence>
<sequence length="200" mass="21919">MSASESYAPHFGAARTGDLAGVSPVERLVAHDEIRQLASRYALAISAGDLDALVELFVDDALGAHGERGPAALRSLFTGHLRLTPVNILLIAGHVINLRDADHAAGTVSCIAELGDENRWIRQAIAYEDRYERRSGRWYFVDRRHRLFYGLEVPERPMAQPDAKWPRNIVGRGSIPMGWSSWQGLHAGAESSLPPSQGQG</sequence>
<dbReference type="RefSeq" id="WP_157117102.1">
    <property type="nucleotide sequence ID" value="NZ_JAAXOT010000012.1"/>
</dbReference>